<protein>
    <submittedName>
        <fullName evidence="2">Uncharacterized protein</fullName>
    </submittedName>
</protein>
<evidence type="ECO:0000256" key="1">
    <source>
        <dbReference type="SAM" id="MobiDB-lite"/>
    </source>
</evidence>
<dbReference type="AlphaFoldDB" id="A0A844YFY4"/>
<gene>
    <name evidence="2" type="ORF">GRI48_04455</name>
</gene>
<feature type="region of interest" description="Disordered" evidence="1">
    <location>
        <begin position="54"/>
        <end position="95"/>
    </location>
</feature>
<dbReference type="EMBL" id="WTYN01000001">
    <property type="protein sequence ID" value="MXO62259.1"/>
    <property type="molecule type" value="Genomic_DNA"/>
</dbReference>
<evidence type="ECO:0000313" key="3">
    <source>
        <dbReference type="Proteomes" id="UP000445582"/>
    </source>
</evidence>
<organism evidence="2 3">
    <name type="scientific">Qipengyuania oceanensis</name>
    <dbReference type="NCBI Taxonomy" id="1463597"/>
    <lineage>
        <taxon>Bacteria</taxon>
        <taxon>Pseudomonadati</taxon>
        <taxon>Pseudomonadota</taxon>
        <taxon>Alphaproteobacteria</taxon>
        <taxon>Sphingomonadales</taxon>
        <taxon>Erythrobacteraceae</taxon>
        <taxon>Qipengyuania</taxon>
    </lineage>
</organism>
<feature type="compositionally biased region" description="Basic and acidic residues" evidence="1">
    <location>
        <begin position="72"/>
        <end position="83"/>
    </location>
</feature>
<name>A0A844YFY4_9SPHN</name>
<reference evidence="2 3" key="1">
    <citation type="submission" date="2019-12" db="EMBL/GenBank/DDBJ databases">
        <title>Genomic-based taxomic classification of the family Erythrobacteraceae.</title>
        <authorList>
            <person name="Xu L."/>
        </authorList>
    </citation>
    <scope>NUCLEOTIDE SEQUENCE [LARGE SCALE GENOMIC DNA]</scope>
    <source>
        <strain evidence="2 3">MCCC 1A09965</strain>
    </source>
</reference>
<dbReference type="OrthoDB" id="7409056at2"/>
<keyword evidence="3" id="KW-1185">Reference proteome</keyword>
<accession>A0A844YFY4</accession>
<comment type="caution">
    <text evidence="2">The sequence shown here is derived from an EMBL/GenBank/DDBJ whole genome shotgun (WGS) entry which is preliminary data.</text>
</comment>
<dbReference type="PROSITE" id="PS51257">
    <property type="entry name" value="PROKAR_LIPOPROTEIN"/>
    <property type="match status" value="1"/>
</dbReference>
<evidence type="ECO:0000313" key="2">
    <source>
        <dbReference type="EMBL" id="MXO62259.1"/>
    </source>
</evidence>
<dbReference type="Proteomes" id="UP000445582">
    <property type="component" value="Unassembled WGS sequence"/>
</dbReference>
<sequence length="95" mass="10010">MNIDPKKVAFVLGASAMLGACATDPKTGDFVQYEFGDAVKQTMMAQVVDPDPEYETLVPESSGEHSSAAIKRYREGNVKEPRRQGVTSGSGGGGS</sequence>
<dbReference type="RefSeq" id="WP_160671984.1">
    <property type="nucleotide sequence ID" value="NZ_WTYN01000001.1"/>
</dbReference>
<proteinExistence type="predicted"/>